<accession>A0AB39QNS7</accession>
<evidence type="ECO:0008006" key="2">
    <source>
        <dbReference type="Google" id="ProtNLM"/>
    </source>
</evidence>
<sequence>MASAQDREPAVTDVHIPDDALKDGAQRMRLVHDNIDIGHTTFDFDAAFGRELSRGAAQNFEDRWNDGKHQLQKQVSGIIDAITQISDAFAEADRRSAASLDDGRGD</sequence>
<name>A0AB39QNS7_9ACTN</name>
<proteinExistence type="predicted"/>
<dbReference type="GeneID" id="301471525"/>
<gene>
    <name evidence="1" type="ORF">AB5J52_17440</name>
</gene>
<protein>
    <recommendedName>
        <fullName evidence="2">WXG100 family type VII secretion target</fullName>
    </recommendedName>
</protein>
<organism evidence="1">
    <name type="scientific">Streptomyces sp. R39</name>
    <dbReference type="NCBI Taxonomy" id="3238631"/>
    <lineage>
        <taxon>Bacteria</taxon>
        <taxon>Bacillati</taxon>
        <taxon>Actinomycetota</taxon>
        <taxon>Actinomycetes</taxon>
        <taxon>Kitasatosporales</taxon>
        <taxon>Streptomycetaceae</taxon>
        <taxon>Streptomyces</taxon>
    </lineage>
</organism>
<evidence type="ECO:0000313" key="1">
    <source>
        <dbReference type="EMBL" id="XDQ43908.1"/>
    </source>
</evidence>
<dbReference type="AlphaFoldDB" id="A0AB39QNS7"/>
<dbReference type="RefSeq" id="WP_234544920.1">
    <property type="nucleotide sequence ID" value="NZ_CP163441.1"/>
</dbReference>
<reference evidence="1" key="1">
    <citation type="submission" date="2024-07" db="EMBL/GenBank/DDBJ databases">
        <authorList>
            <person name="Yu S.T."/>
        </authorList>
    </citation>
    <scope>NUCLEOTIDE SEQUENCE</scope>
    <source>
        <strain evidence="1">R39</strain>
    </source>
</reference>
<dbReference type="EMBL" id="CP163441">
    <property type="protein sequence ID" value="XDQ43908.1"/>
    <property type="molecule type" value="Genomic_DNA"/>
</dbReference>